<reference evidence="2 3" key="1">
    <citation type="submission" date="2018-06" db="EMBL/GenBank/DDBJ databases">
        <title>Extensive metabolic versatility and redundancy in microbially diverse, dynamic hydrothermal sediments.</title>
        <authorList>
            <person name="Dombrowski N."/>
            <person name="Teske A."/>
            <person name="Baker B.J."/>
        </authorList>
    </citation>
    <scope>NUCLEOTIDE SEQUENCE [LARGE SCALE GENOMIC DNA]</scope>
    <source>
        <strain evidence="2">B36_G15</strain>
    </source>
</reference>
<dbReference type="InterPro" id="IPR007607">
    <property type="entry name" value="BacA/B"/>
</dbReference>
<evidence type="ECO:0000313" key="3">
    <source>
        <dbReference type="Proteomes" id="UP000268469"/>
    </source>
</evidence>
<sequence>MGGAVDQEKLDSVIGKGSKIKGEINAQGGVKLDGKVVGNINITGQFIAGKDAEVKGNVNCLEAIIGGRISGNVTAQRKVELKKGARVIGDIICRGLIIEDGVFFEGSCKMGEKKGQ</sequence>
<protein>
    <recommendedName>
        <fullName evidence="4">Polymer-forming cytoskeletal protein</fullName>
    </recommendedName>
</protein>
<proteinExistence type="inferred from homology"/>
<dbReference type="EMBL" id="QNBE01000041">
    <property type="protein sequence ID" value="RKX70389.1"/>
    <property type="molecule type" value="Genomic_DNA"/>
</dbReference>
<dbReference type="Pfam" id="PF04519">
    <property type="entry name" value="Bactofilin"/>
    <property type="match status" value="1"/>
</dbReference>
<name>A0A660SHU5_UNCW3</name>
<dbReference type="PANTHER" id="PTHR35024:SF4">
    <property type="entry name" value="POLYMER-FORMING CYTOSKELETAL PROTEIN"/>
    <property type="match status" value="1"/>
</dbReference>
<organism evidence="2 3">
    <name type="scientific">candidate division WOR-3 bacterium</name>
    <dbReference type="NCBI Taxonomy" id="2052148"/>
    <lineage>
        <taxon>Bacteria</taxon>
        <taxon>Bacteria division WOR-3</taxon>
    </lineage>
</organism>
<dbReference type="PANTHER" id="PTHR35024">
    <property type="entry name" value="HYPOTHETICAL CYTOSOLIC PROTEIN"/>
    <property type="match status" value="1"/>
</dbReference>
<accession>A0A660SHU5</accession>
<comment type="caution">
    <text evidence="2">The sequence shown here is derived from an EMBL/GenBank/DDBJ whole genome shotgun (WGS) entry which is preliminary data.</text>
</comment>
<evidence type="ECO:0000256" key="1">
    <source>
        <dbReference type="ARBA" id="ARBA00044755"/>
    </source>
</evidence>
<evidence type="ECO:0008006" key="4">
    <source>
        <dbReference type="Google" id="ProtNLM"/>
    </source>
</evidence>
<dbReference type="Proteomes" id="UP000268469">
    <property type="component" value="Unassembled WGS sequence"/>
</dbReference>
<dbReference type="AlphaFoldDB" id="A0A660SHU5"/>
<evidence type="ECO:0000313" key="2">
    <source>
        <dbReference type="EMBL" id="RKX70389.1"/>
    </source>
</evidence>
<gene>
    <name evidence="2" type="ORF">DRP53_05250</name>
</gene>
<comment type="similarity">
    <text evidence="1">Belongs to the bactofilin family.</text>
</comment>